<accession>A0A3B0P135</accession>
<dbReference type="Proteomes" id="UP000259864">
    <property type="component" value="Chromosome 1"/>
</dbReference>
<dbReference type="AlphaFoldDB" id="A0A3B0P135"/>
<proteinExistence type="predicted"/>
<evidence type="ECO:0000313" key="2">
    <source>
        <dbReference type="Proteomes" id="UP000259864"/>
    </source>
</evidence>
<reference evidence="2" key="1">
    <citation type="submission" date="2018-06" db="EMBL/GenBank/DDBJ databases">
        <authorList>
            <consortium name="Pathogen Informatics"/>
        </authorList>
    </citation>
    <scope>NUCLEOTIDE SEQUENCE [LARGE SCALE GENOMIC DNA]</scope>
    <source>
        <strain evidence="2">NCTC10135</strain>
    </source>
</reference>
<name>A0A3B0P135_9BACT</name>
<sequence>MQENNNKKIKINYVALGEAFASGYNSKLGFSTNGYLDTNNEIHGLCYPTVIANLIKNNQDFMLESFYNLAVPTNSLRFLEALYTNDKKALKKMNNIIDLIQAIDW</sequence>
<dbReference type="EMBL" id="LS991949">
    <property type="protein sequence ID" value="SYV90100.1"/>
    <property type="molecule type" value="Genomic_DNA"/>
</dbReference>
<gene>
    <name evidence="1" type="ORF">NCTC10135_00610</name>
</gene>
<protein>
    <submittedName>
        <fullName evidence="1">Uncharacterized protein</fullName>
    </submittedName>
</protein>
<feature type="non-terminal residue" evidence="1">
    <location>
        <position position="105"/>
    </location>
</feature>
<organism evidence="1 2">
    <name type="scientific">Metamycoplasma alkalescens</name>
    <dbReference type="NCBI Taxonomy" id="45363"/>
    <lineage>
        <taxon>Bacteria</taxon>
        <taxon>Bacillati</taxon>
        <taxon>Mycoplasmatota</taxon>
        <taxon>Mycoplasmoidales</taxon>
        <taxon>Metamycoplasmataceae</taxon>
        <taxon>Metamycoplasma</taxon>
    </lineage>
</organism>
<evidence type="ECO:0000313" key="1">
    <source>
        <dbReference type="EMBL" id="SYV90100.1"/>
    </source>
</evidence>
<dbReference type="KEGG" id="mala:NCTC10135_00610"/>